<gene>
    <name evidence="6" type="ORF">AS030_02570</name>
</gene>
<proteinExistence type="predicted"/>
<dbReference type="AlphaFoldDB" id="A0A0V8JB91"/>
<feature type="transmembrane region" description="Helical" evidence="5">
    <location>
        <begin position="60"/>
        <end position="79"/>
    </location>
</feature>
<dbReference type="GO" id="GO:0034755">
    <property type="term" value="P:iron ion transmembrane transport"/>
    <property type="evidence" value="ECO:0007669"/>
    <property type="project" value="TreeGrafter"/>
</dbReference>
<feature type="transmembrane region" description="Helical" evidence="5">
    <location>
        <begin position="31"/>
        <end position="48"/>
    </location>
</feature>
<protein>
    <submittedName>
        <fullName evidence="6">Mn2+/Fe2+ transporter</fullName>
    </submittedName>
</protein>
<evidence type="ECO:0000256" key="5">
    <source>
        <dbReference type="SAM" id="Phobius"/>
    </source>
</evidence>
<dbReference type="NCBIfam" id="NF037982">
    <property type="entry name" value="Nramp_1"/>
    <property type="match status" value="1"/>
</dbReference>
<feature type="transmembrane region" description="Helical" evidence="5">
    <location>
        <begin position="294"/>
        <end position="325"/>
    </location>
</feature>
<reference evidence="6 7" key="1">
    <citation type="journal article" date="2014" name="Antonie Van Leeuwenhoek">
        <title>Fictibacillus enclensis sp. nov., isolated from marine sediment.</title>
        <authorList>
            <person name="Dastager S.G."/>
            <person name="Mawlankar R."/>
            <person name="Srinivasan K."/>
            <person name="Tang S.K."/>
            <person name="Lee J.C."/>
            <person name="Ramana V.V."/>
            <person name="Shouche Y.S."/>
        </authorList>
    </citation>
    <scope>NUCLEOTIDE SEQUENCE [LARGE SCALE GENOMIC DNA]</scope>
    <source>
        <strain evidence="6 7">NIO-1003</strain>
    </source>
</reference>
<keyword evidence="3 5" id="KW-1133">Transmembrane helix</keyword>
<dbReference type="RefSeq" id="WP_061968044.1">
    <property type="nucleotide sequence ID" value="NZ_FMAV01000001.1"/>
</dbReference>
<dbReference type="OrthoDB" id="9787548at2"/>
<feature type="transmembrane region" description="Helical" evidence="5">
    <location>
        <begin position="208"/>
        <end position="233"/>
    </location>
</feature>
<dbReference type="GO" id="GO:0005886">
    <property type="term" value="C:plasma membrane"/>
    <property type="evidence" value="ECO:0007669"/>
    <property type="project" value="TreeGrafter"/>
</dbReference>
<feature type="transmembrane region" description="Helical" evidence="5">
    <location>
        <begin position="376"/>
        <end position="399"/>
    </location>
</feature>
<feature type="transmembrane region" description="Helical" evidence="5">
    <location>
        <begin position="419"/>
        <end position="437"/>
    </location>
</feature>
<dbReference type="EMBL" id="LNQN01000001">
    <property type="protein sequence ID" value="KSU84455.1"/>
    <property type="molecule type" value="Genomic_DNA"/>
</dbReference>
<dbReference type="PANTHER" id="PTHR11706:SF3">
    <property type="entry name" value="METAL ION TRANSPORT PROTEIN"/>
    <property type="match status" value="1"/>
</dbReference>
<evidence type="ECO:0000256" key="1">
    <source>
        <dbReference type="ARBA" id="ARBA00004141"/>
    </source>
</evidence>
<accession>A0A0V8JB91</accession>
<comment type="caution">
    <text evidence="6">The sequence shown here is derived from an EMBL/GenBank/DDBJ whole genome shotgun (WGS) entry which is preliminary data.</text>
</comment>
<evidence type="ECO:0000256" key="4">
    <source>
        <dbReference type="ARBA" id="ARBA00023136"/>
    </source>
</evidence>
<feature type="transmembrane region" description="Helical" evidence="5">
    <location>
        <begin position="254"/>
        <end position="274"/>
    </location>
</feature>
<dbReference type="Proteomes" id="UP000054099">
    <property type="component" value="Unassembled WGS sequence"/>
</dbReference>
<evidence type="ECO:0000256" key="3">
    <source>
        <dbReference type="ARBA" id="ARBA00022989"/>
    </source>
</evidence>
<feature type="transmembrane region" description="Helical" evidence="5">
    <location>
        <begin position="106"/>
        <end position="125"/>
    </location>
</feature>
<evidence type="ECO:0000313" key="6">
    <source>
        <dbReference type="EMBL" id="KSU84455.1"/>
    </source>
</evidence>
<evidence type="ECO:0000256" key="2">
    <source>
        <dbReference type="ARBA" id="ARBA00022692"/>
    </source>
</evidence>
<organism evidence="6 7">
    <name type="scientific">Fictibacillus enclensis</name>
    <dbReference type="NCBI Taxonomy" id="1017270"/>
    <lineage>
        <taxon>Bacteria</taxon>
        <taxon>Bacillati</taxon>
        <taxon>Bacillota</taxon>
        <taxon>Bacilli</taxon>
        <taxon>Bacillales</taxon>
        <taxon>Fictibacillaceae</taxon>
        <taxon>Fictibacillus</taxon>
    </lineage>
</organism>
<name>A0A0V8JB91_9BACL</name>
<feature type="transmembrane region" description="Helical" evidence="5">
    <location>
        <begin position="353"/>
        <end position="370"/>
    </location>
</feature>
<keyword evidence="4 5" id="KW-0472">Membrane</keyword>
<feature type="transmembrane region" description="Helical" evidence="5">
    <location>
        <begin position="137"/>
        <end position="158"/>
    </location>
</feature>
<sequence>MENQPNSNLELSPETSTAFPAKSRLQRFKELLASFGPGVIAVLAWLGAGDLVDSSIAGAHYGYALMWVLALSLIIRYVIVSIMSRYTLCNVEGLTLIQGFSRLHKFYPYFLGGYALIMGHLFNSYMIKGAAEGLTHLLGFGNVFMWAIIVVLAGFILIGRSIYNTLENGMKLLLALKTFCLILVAIMATPDVGAIAKGTVGFSIPKDVGVYGAFLMAISLVGAVSGSIANFIYPYGFKEKGWTKPIHLKFQRRDLLFAICVAIVLDLAVWVVGAEVLKPNGIRITSLQDLAQALAVHLGTFGFVVFYLGVIGGLFSSAVAFATVFPKVAIDGLHTANKERKKKYGDKPQNDPLFKWFSMFILITPVIWSIPGMPGFVSLVVFINILSVVGLPVISIGLLIMTNQKKSLGQYVNKWYENVLLVACTVLALWSSIKLAIDFLS</sequence>
<dbReference type="GO" id="GO:0015086">
    <property type="term" value="F:cadmium ion transmembrane transporter activity"/>
    <property type="evidence" value="ECO:0007669"/>
    <property type="project" value="TreeGrafter"/>
</dbReference>
<evidence type="ECO:0000313" key="7">
    <source>
        <dbReference type="Proteomes" id="UP000054099"/>
    </source>
</evidence>
<keyword evidence="7" id="KW-1185">Reference proteome</keyword>
<dbReference type="Pfam" id="PF01566">
    <property type="entry name" value="Nramp"/>
    <property type="match status" value="1"/>
</dbReference>
<keyword evidence="2 5" id="KW-0812">Transmembrane</keyword>
<comment type="subcellular location">
    <subcellularLocation>
        <location evidence="1">Membrane</location>
        <topology evidence="1">Multi-pass membrane protein</topology>
    </subcellularLocation>
</comment>
<dbReference type="GO" id="GO:0005384">
    <property type="term" value="F:manganese ion transmembrane transporter activity"/>
    <property type="evidence" value="ECO:0007669"/>
    <property type="project" value="TreeGrafter"/>
</dbReference>
<feature type="transmembrane region" description="Helical" evidence="5">
    <location>
        <begin position="170"/>
        <end position="188"/>
    </location>
</feature>
<dbReference type="InterPro" id="IPR001046">
    <property type="entry name" value="NRAMP_fam"/>
</dbReference>
<dbReference type="PANTHER" id="PTHR11706">
    <property type="entry name" value="SOLUTE CARRIER PROTEIN FAMILY 11 MEMBER"/>
    <property type="match status" value="1"/>
</dbReference>